<keyword evidence="5 8" id="KW-0547">Nucleotide-binding</keyword>
<organism evidence="10 11">
    <name type="scientific">Legionella brunensis</name>
    <dbReference type="NCBI Taxonomy" id="29422"/>
    <lineage>
        <taxon>Bacteria</taxon>
        <taxon>Pseudomonadati</taxon>
        <taxon>Pseudomonadota</taxon>
        <taxon>Gammaproteobacteria</taxon>
        <taxon>Legionellales</taxon>
        <taxon>Legionellaceae</taxon>
        <taxon>Legionella</taxon>
    </lineage>
</organism>
<dbReference type="GO" id="GO:0032267">
    <property type="term" value="F:tRNA(Ile)-lysidine synthase activity"/>
    <property type="evidence" value="ECO:0007669"/>
    <property type="project" value="UniProtKB-EC"/>
</dbReference>
<dbReference type="Proteomes" id="UP000054742">
    <property type="component" value="Unassembled WGS sequence"/>
</dbReference>
<comment type="similarity">
    <text evidence="8">Belongs to the tRNA(Ile)-lysidine synthase family.</text>
</comment>
<dbReference type="PATRIC" id="fig|29422.6.peg.2050"/>
<dbReference type="OrthoDB" id="9807403at2"/>
<dbReference type="NCBIfam" id="TIGR02432">
    <property type="entry name" value="lysidine_TilS_N"/>
    <property type="match status" value="1"/>
</dbReference>
<evidence type="ECO:0000256" key="1">
    <source>
        <dbReference type="ARBA" id="ARBA00004496"/>
    </source>
</evidence>
<dbReference type="SUPFAM" id="SSF56037">
    <property type="entry name" value="PheT/TilS domain"/>
    <property type="match status" value="1"/>
</dbReference>
<accession>A0A0W0SE12</accession>
<comment type="catalytic activity">
    <reaction evidence="7 8">
        <text>cytidine(34) in tRNA(Ile2) + L-lysine + ATP = lysidine(34) in tRNA(Ile2) + AMP + diphosphate + H(+)</text>
        <dbReference type="Rhea" id="RHEA:43744"/>
        <dbReference type="Rhea" id="RHEA-COMP:10625"/>
        <dbReference type="Rhea" id="RHEA-COMP:10670"/>
        <dbReference type="ChEBI" id="CHEBI:15378"/>
        <dbReference type="ChEBI" id="CHEBI:30616"/>
        <dbReference type="ChEBI" id="CHEBI:32551"/>
        <dbReference type="ChEBI" id="CHEBI:33019"/>
        <dbReference type="ChEBI" id="CHEBI:82748"/>
        <dbReference type="ChEBI" id="CHEBI:83665"/>
        <dbReference type="ChEBI" id="CHEBI:456215"/>
        <dbReference type="EC" id="6.3.4.19"/>
    </reaction>
</comment>
<dbReference type="EC" id="6.3.4.19" evidence="8"/>
<dbReference type="Gene3D" id="1.20.59.20">
    <property type="match status" value="1"/>
</dbReference>
<dbReference type="HAMAP" id="MF_01161">
    <property type="entry name" value="tRNA_Ile_lys_synt"/>
    <property type="match status" value="1"/>
</dbReference>
<dbReference type="SUPFAM" id="SSF82829">
    <property type="entry name" value="MesJ substrate recognition domain-like"/>
    <property type="match status" value="1"/>
</dbReference>
<dbReference type="InterPro" id="IPR012796">
    <property type="entry name" value="Lysidine-tRNA-synth_C"/>
</dbReference>
<dbReference type="STRING" id="29422.Lbru_1921"/>
<keyword evidence="3 8" id="KW-0436">Ligase</keyword>
<comment type="subcellular location">
    <subcellularLocation>
        <location evidence="1 8">Cytoplasm</location>
    </subcellularLocation>
</comment>
<dbReference type="SUPFAM" id="SSF52402">
    <property type="entry name" value="Adenine nucleotide alpha hydrolases-like"/>
    <property type="match status" value="1"/>
</dbReference>
<evidence type="ECO:0000256" key="3">
    <source>
        <dbReference type="ARBA" id="ARBA00022598"/>
    </source>
</evidence>
<comment type="caution">
    <text evidence="10">The sequence shown here is derived from an EMBL/GenBank/DDBJ whole genome shotgun (WGS) entry which is preliminary data.</text>
</comment>
<dbReference type="SMART" id="SM00977">
    <property type="entry name" value="TilS_C"/>
    <property type="match status" value="1"/>
</dbReference>
<gene>
    <name evidence="8" type="primary">tilS</name>
    <name evidence="10" type="ORF">Lbru_1921</name>
</gene>
<comment type="function">
    <text evidence="8">Ligates lysine onto the cytidine present at position 34 of the AUA codon-specific tRNA(Ile) that contains the anticodon CAU, in an ATP-dependent manner. Cytidine is converted to lysidine, thus changing the amino acid specificity of the tRNA from methionine to isoleucine.</text>
</comment>
<feature type="binding site" evidence="8">
    <location>
        <begin position="41"/>
        <end position="46"/>
    </location>
    <ligand>
        <name>ATP</name>
        <dbReference type="ChEBI" id="CHEBI:30616"/>
    </ligand>
</feature>
<evidence type="ECO:0000313" key="10">
    <source>
        <dbReference type="EMBL" id="KTC81401.1"/>
    </source>
</evidence>
<dbReference type="InterPro" id="IPR012795">
    <property type="entry name" value="tRNA_Ile_lys_synt_N"/>
</dbReference>
<keyword evidence="4 8" id="KW-0819">tRNA processing</keyword>
<evidence type="ECO:0000256" key="5">
    <source>
        <dbReference type="ARBA" id="ARBA00022741"/>
    </source>
</evidence>
<evidence type="ECO:0000259" key="9">
    <source>
        <dbReference type="SMART" id="SM00977"/>
    </source>
</evidence>
<evidence type="ECO:0000256" key="4">
    <source>
        <dbReference type="ARBA" id="ARBA00022694"/>
    </source>
</evidence>
<dbReference type="AlphaFoldDB" id="A0A0W0SE12"/>
<dbReference type="InterPro" id="IPR012094">
    <property type="entry name" value="tRNA_Ile_lys_synt"/>
</dbReference>
<dbReference type="InterPro" id="IPR011063">
    <property type="entry name" value="TilS/TtcA_N"/>
</dbReference>
<dbReference type="Pfam" id="PF09179">
    <property type="entry name" value="TilS"/>
    <property type="match status" value="1"/>
</dbReference>
<keyword evidence="11" id="KW-1185">Reference proteome</keyword>
<dbReference type="InterPro" id="IPR015262">
    <property type="entry name" value="tRNA_Ile_lys_synt_subst-bd"/>
</dbReference>
<keyword evidence="6 8" id="KW-0067">ATP-binding</keyword>
<dbReference type="InterPro" id="IPR014729">
    <property type="entry name" value="Rossmann-like_a/b/a_fold"/>
</dbReference>
<dbReference type="CDD" id="cd01992">
    <property type="entry name" value="TilS_N"/>
    <property type="match status" value="1"/>
</dbReference>
<evidence type="ECO:0000256" key="8">
    <source>
        <dbReference type="HAMAP-Rule" id="MF_01161"/>
    </source>
</evidence>
<dbReference type="Pfam" id="PF01171">
    <property type="entry name" value="ATP_bind_3"/>
    <property type="match status" value="1"/>
</dbReference>
<comment type="domain">
    <text evidence="8">The N-terminal region contains the highly conserved SGGXDS motif, predicted to be a P-loop motif involved in ATP binding.</text>
</comment>
<proteinExistence type="inferred from homology"/>
<dbReference type="GO" id="GO:0006400">
    <property type="term" value="P:tRNA modification"/>
    <property type="evidence" value="ECO:0007669"/>
    <property type="project" value="UniProtKB-UniRule"/>
</dbReference>
<reference evidence="10 11" key="1">
    <citation type="submission" date="2015-11" db="EMBL/GenBank/DDBJ databases">
        <title>Genomic analysis of 38 Legionella species identifies large and diverse effector repertoires.</title>
        <authorList>
            <person name="Burstein D."/>
            <person name="Amaro F."/>
            <person name="Zusman T."/>
            <person name="Lifshitz Z."/>
            <person name="Cohen O."/>
            <person name="Gilbert J.A."/>
            <person name="Pupko T."/>
            <person name="Shuman H.A."/>
            <person name="Segal G."/>
        </authorList>
    </citation>
    <scope>NUCLEOTIDE SEQUENCE [LARGE SCALE GENOMIC DNA]</scope>
    <source>
        <strain evidence="10 11">ATCC 43878</strain>
    </source>
</reference>
<sequence length="448" mass="51417">MNFCRNVTKNLWLWGLVTKPLLDTKFLQQLKRYDRLIIGYSGGLDSTVLLHSLSLQSELTPQLTAIHINHGLSPNALEWQKHCERFCDKLRIPLIVKQIDFKRNANIEDAARRARYAAFMELIGVNDCLILAHHINDQAETLLLHLLRGTGIDGLAGMADTKKLGQGQLLRPLLHLSRATLESYANSHQLLWIDDESNEDIDFSRNYLRHQIIPLLVSRWPKAINNFARTSDHCQQAQANLEDLAIIDCPDLKRIPNQLSISQLTNLSKARLANVLRVWLRHNQIKLPPTTTFNRLITEMVYAKKDANPQVIWEDVCVRRYQERLYLLKEFSQEALVTFQWSSFPKPLDLGRGLGTLSANLSDEGLSIPAQSSIEIRFRQGGEVFCWHGQTKALKKLFQEWRIPPWLRDRIPLVYINQQLACIVGYAISDRFYVSAPKKAYQMSIGHG</sequence>
<evidence type="ECO:0000313" key="11">
    <source>
        <dbReference type="Proteomes" id="UP000054742"/>
    </source>
</evidence>
<dbReference type="GO" id="GO:0005524">
    <property type="term" value="F:ATP binding"/>
    <property type="evidence" value="ECO:0007669"/>
    <property type="project" value="UniProtKB-UniRule"/>
</dbReference>
<dbReference type="GO" id="GO:0005737">
    <property type="term" value="C:cytoplasm"/>
    <property type="evidence" value="ECO:0007669"/>
    <property type="project" value="UniProtKB-SubCell"/>
</dbReference>
<name>A0A0W0SE12_9GAMM</name>
<dbReference type="PANTHER" id="PTHR43033:SF1">
    <property type="entry name" value="TRNA(ILE)-LYSIDINE SYNTHASE-RELATED"/>
    <property type="match status" value="1"/>
</dbReference>
<dbReference type="NCBIfam" id="TIGR02433">
    <property type="entry name" value="lysidine_TilS_C"/>
    <property type="match status" value="1"/>
</dbReference>
<dbReference type="Pfam" id="PF11734">
    <property type="entry name" value="TilS_C"/>
    <property type="match status" value="1"/>
</dbReference>
<protein>
    <recommendedName>
        <fullName evidence="8">tRNA(Ile)-lysidine synthase</fullName>
        <ecNumber evidence="8">6.3.4.19</ecNumber>
    </recommendedName>
    <alternativeName>
        <fullName evidence="8">tRNA(Ile)-2-lysyl-cytidine synthase</fullName>
    </alternativeName>
    <alternativeName>
        <fullName evidence="8">tRNA(Ile)-lysidine synthetase</fullName>
    </alternativeName>
</protein>
<evidence type="ECO:0000256" key="2">
    <source>
        <dbReference type="ARBA" id="ARBA00022490"/>
    </source>
</evidence>
<feature type="domain" description="Lysidine-tRNA(Ile) synthetase C-terminal" evidence="9">
    <location>
        <begin position="374"/>
        <end position="445"/>
    </location>
</feature>
<evidence type="ECO:0000256" key="7">
    <source>
        <dbReference type="ARBA" id="ARBA00048539"/>
    </source>
</evidence>
<dbReference type="Gene3D" id="3.40.50.620">
    <property type="entry name" value="HUPs"/>
    <property type="match status" value="1"/>
</dbReference>
<keyword evidence="2 8" id="KW-0963">Cytoplasm</keyword>
<evidence type="ECO:0000256" key="6">
    <source>
        <dbReference type="ARBA" id="ARBA00022840"/>
    </source>
</evidence>
<dbReference type="EMBL" id="LNXV01000029">
    <property type="protein sequence ID" value="KTC81401.1"/>
    <property type="molecule type" value="Genomic_DNA"/>
</dbReference>
<dbReference type="PANTHER" id="PTHR43033">
    <property type="entry name" value="TRNA(ILE)-LYSIDINE SYNTHASE-RELATED"/>
    <property type="match status" value="1"/>
</dbReference>